<gene>
    <name evidence="3" type="primary">LOC109723178</name>
</gene>
<name>A0A6P5GEP6_ANACO</name>
<sequence length="235" mass="25606">MSVFELEDYLHLCESALAALSRRPARPSSRACRKRLQPGRVWPRPPSQARLRFGGLGTALPCGPKPPVAPRWRSPCNPARCVPAGPAMLRSASRLQPRLPPPLRSCRADLEPAPLPRRRHYPPEVAPPPPPSPPPDIAPADLPRSPPSLPQAPTREEVTARSPPPRHGCCRRRRHLLPDLPRPAAPIPAASARRPIAAAILAPQLRELVTFGPALAVLRSRSLSVIPIDSLAPRR</sequence>
<protein>
    <submittedName>
        <fullName evidence="3">Vegetative cell wall protein gp1-like</fullName>
    </submittedName>
</protein>
<dbReference type="GeneID" id="109723178"/>
<evidence type="ECO:0000313" key="3">
    <source>
        <dbReference type="RefSeq" id="XP_020107081.1"/>
    </source>
</evidence>
<reference evidence="2" key="1">
    <citation type="journal article" date="2015" name="Nat. Genet.">
        <title>The pineapple genome and the evolution of CAM photosynthesis.</title>
        <authorList>
            <person name="Ming R."/>
            <person name="VanBuren R."/>
            <person name="Wai C.M."/>
            <person name="Tang H."/>
            <person name="Schatz M.C."/>
            <person name="Bowers J.E."/>
            <person name="Lyons E."/>
            <person name="Wang M.L."/>
            <person name="Chen J."/>
            <person name="Biggers E."/>
            <person name="Zhang J."/>
            <person name="Huang L."/>
            <person name="Zhang L."/>
            <person name="Miao W."/>
            <person name="Zhang J."/>
            <person name="Ye Z."/>
            <person name="Miao C."/>
            <person name="Lin Z."/>
            <person name="Wang H."/>
            <person name="Zhou H."/>
            <person name="Yim W.C."/>
            <person name="Priest H.D."/>
            <person name="Zheng C."/>
            <person name="Woodhouse M."/>
            <person name="Edger P.P."/>
            <person name="Guyot R."/>
            <person name="Guo H.B."/>
            <person name="Guo H."/>
            <person name="Zheng G."/>
            <person name="Singh R."/>
            <person name="Sharma A."/>
            <person name="Min X."/>
            <person name="Zheng Y."/>
            <person name="Lee H."/>
            <person name="Gurtowski J."/>
            <person name="Sedlazeck F.J."/>
            <person name="Harkess A."/>
            <person name="McKain M.R."/>
            <person name="Liao Z."/>
            <person name="Fang J."/>
            <person name="Liu J."/>
            <person name="Zhang X."/>
            <person name="Zhang Q."/>
            <person name="Hu W."/>
            <person name="Qin Y."/>
            <person name="Wang K."/>
            <person name="Chen L.Y."/>
            <person name="Shirley N."/>
            <person name="Lin Y.R."/>
            <person name="Liu L.Y."/>
            <person name="Hernandez A.G."/>
            <person name="Wright C.L."/>
            <person name="Bulone V."/>
            <person name="Tuskan G.A."/>
            <person name="Heath K."/>
            <person name="Zee F."/>
            <person name="Moore P.H."/>
            <person name="Sunkar R."/>
            <person name="Leebens-Mack J.H."/>
            <person name="Mockler T."/>
            <person name="Bennetzen J.L."/>
            <person name="Freeling M."/>
            <person name="Sankoff D."/>
            <person name="Paterson A.H."/>
            <person name="Zhu X."/>
            <person name="Yang X."/>
            <person name="Smith J.A."/>
            <person name="Cushman J.C."/>
            <person name="Paull R.E."/>
            <person name="Yu Q."/>
        </authorList>
    </citation>
    <scope>NUCLEOTIDE SEQUENCE [LARGE SCALE GENOMIC DNA]</scope>
    <source>
        <strain evidence="2">cv. F153</strain>
    </source>
</reference>
<dbReference type="Proteomes" id="UP000515123">
    <property type="component" value="Linkage group 1"/>
</dbReference>
<evidence type="ECO:0000256" key="1">
    <source>
        <dbReference type="SAM" id="MobiDB-lite"/>
    </source>
</evidence>
<dbReference type="RefSeq" id="XP_020107081.1">
    <property type="nucleotide sequence ID" value="XM_020251492.1"/>
</dbReference>
<reference evidence="3" key="2">
    <citation type="submission" date="2025-08" db="UniProtKB">
        <authorList>
            <consortium name="RefSeq"/>
        </authorList>
    </citation>
    <scope>IDENTIFICATION</scope>
    <source>
        <tissue evidence="3">Leaf</tissue>
    </source>
</reference>
<organism evidence="2 3">
    <name type="scientific">Ananas comosus</name>
    <name type="common">Pineapple</name>
    <name type="synonym">Ananas ananas</name>
    <dbReference type="NCBI Taxonomy" id="4615"/>
    <lineage>
        <taxon>Eukaryota</taxon>
        <taxon>Viridiplantae</taxon>
        <taxon>Streptophyta</taxon>
        <taxon>Embryophyta</taxon>
        <taxon>Tracheophyta</taxon>
        <taxon>Spermatophyta</taxon>
        <taxon>Magnoliopsida</taxon>
        <taxon>Liliopsida</taxon>
        <taxon>Poales</taxon>
        <taxon>Bromeliaceae</taxon>
        <taxon>Bromelioideae</taxon>
        <taxon>Ananas</taxon>
    </lineage>
</organism>
<keyword evidence="2" id="KW-1185">Reference proteome</keyword>
<dbReference type="AlphaFoldDB" id="A0A6P5GEP6"/>
<feature type="region of interest" description="Disordered" evidence="1">
    <location>
        <begin position="96"/>
        <end position="172"/>
    </location>
</feature>
<evidence type="ECO:0000313" key="2">
    <source>
        <dbReference type="Proteomes" id="UP000515123"/>
    </source>
</evidence>
<feature type="region of interest" description="Disordered" evidence="1">
    <location>
        <begin position="24"/>
        <end position="46"/>
    </location>
</feature>
<feature type="compositionally biased region" description="Pro residues" evidence="1">
    <location>
        <begin position="124"/>
        <end position="137"/>
    </location>
</feature>
<proteinExistence type="predicted"/>
<accession>A0A6P5GEP6</accession>